<evidence type="ECO:0000313" key="3">
    <source>
        <dbReference type="Proteomes" id="UP000646827"/>
    </source>
</evidence>
<evidence type="ECO:0000313" key="2">
    <source>
        <dbReference type="EMBL" id="KAG2223289.1"/>
    </source>
</evidence>
<protein>
    <submittedName>
        <fullName evidence="2">Uncharacterized protein</fullName>
    </submittedName>
</protein>
<proteinExistence type="predicted"/>
<accession>A0A8H7S499</accession>
<reference evidence="2 3" key="1">
    <citation type="submission" date="2020-12" db="EMBL/GenBank/DDBJ databases">
        <title>Metabolic potential, ecology and presence of endohyphal bacteria is reflected in genomic diversity of Mucoromycotina.</title>
        <authorList>
            <person name="Muszewska A."/>
            <person name="Okrasinska A."/>
            <person name="Steczkiewicz K."/>
            <person name="Drgas O."/>
            <person name="Orlowska M."/>
            <person name="Perlinska-Lenart U."/>
            <person name="Aleksandrzak-Piekarczyk T."/>
            <person name="Szatraj K."/>
            <person name="Zielenkiewicz U."/>
            <person name="Pilsyk S."/>
            <person name="Malc E."/>
            <person name="Mieczkowski P."/>
            <person name="Kruszewska J.S."/>
            <person name="Biernat P."/>
            <person name="Pawlowska J."/>
        </authorList>
    </citation>
    <scope>NUCLEOTIDE SEQUENCE [LARGE SCALE GENOMIC DNA]</scope>
    <source>
        <strain evidence="2 3">CBS 142.35</strain>
    </source>
</reference>
<keyword evidence="1" id="KW-0812">Transmembrane</keyword>
<dbReference type="OrthoDB" id="409543at2759"/>
<organism evidence="2 3">
    <name type="scientific">Circinella minor</name>
    <dbReference type="NCBI Taxonomy" id="1195481"/>
    <lineage>
        <taxon>Eukaryota</taxon>
        <taxon>Fungi</taxon>
        <taxon>Fungi incertae sedis</taxon>
        <taxon>Mucoromycota</taxon>
        <taxon>Mucoromycotina</taxon>
        <taxon>Mucoromycetes</taxon>
        <taxon>Mucorales</taxon>
        <taxon>Lichtheimiaceae</taxon>
        <taxon>Circinella</taxon>
    </lineage>
</organism>
<comment type="caution">
    <text evidence="2">The sequence shown here is derived from an EMBL/GenBank/DDBJ whole genome shotgun (WGS) entry which is preliminary data.</text>
</comment>
<keyword evidence="1" id="KW-0472">Membrane</keyword>
<evidence type="ECO:0000256" key="1">
    <source>
        <dbReference type="SAM" id="Phobius"/>
    </source>
</evidence>
<sequence>MRWPWSTSAVYTSLNQFTARARRKPHIFIFNLIKLAACIVIPIAIAFFVVFRVDTHMRIYIRDWLTQEEPVINEPLAYDGSCFKNLSDDYQNGQYLHHYNFIPGHRLQDDTCFGFASTIRPSSKVALLDNDIVFHTHFDSKKFGPTQLATVKSFLATQNDTMTRLMVWQDSNQESLLSSSYWQQVENDPRLTVQVVDITNKDDLELLPLVALGEYGGVWFEPSTLFVRELTPLMELDWIAQGDCFTSVEGNPFVQTGMLHFRKDSPYICEMMAEARTMQKAKKKVELSKLYYRIYQRVLRNGLKPWMVVPWCYTAPSRCKQSNSLQSPFARGEKVNWKWVDGIFAYYWRDSSPEDPSGDIFEYIQSKHNV</sequence>
<name>A0A8H7S499_9FUNG</name>
<keyword evidence="1" id="KW-1133">Transmembrane helix</keyword>
<dbReference type="EMBL" id="JAEPRB010000064">
    <property type="protein sequence ID" value="KAG2223289.1"/>
    <property type="molecule type" value="Genomic_DNA"/>
</dbReference>
<dbReference type="AlphaFoldDB" id="A0A8H7S499"/>
<feature type="transmembrane region" description="Helical" evidence="1">
    <location>
        <begin position="27"/>
        <end position="51"/>
    </location>
</feature>
<keyword evidence="3" id="KW-1185">Reference proteome</keyword>
<dbReference type="Proteomes" id="UP000646827">
    <property type="component" value="Unassembled WGS sequence"/>
</dbReference>
<gene>
    <name evidence="2" type="ORF">INT45_007015</name>
</gene>